<gene>
    <name evidence="5" type="ORF">IPL58_08260</name>
</gene>
<dbReference type="EMBL" id="JADJUC010000007">
    <property type="protein sequence ID" value="MBK8524111.1"/>
    <property type="molecule type" value="Genomic_DNA"/>
</dbReference>
<dbReference type="PANTHER" id="PTHR43179:SF12">
    <property type="entry name" value="GALACTOFURANOSYLTRANSFERASE GLFT2"/>
    <property type="match status" value="1"/>
</dbReference>
<organism evidence="5 6">
    <name type="scientific">Candidatus Proximibacter danicus</name>
    <dbReference type="NCBI Taxonomy" id="2954365"/>
    <lineage>
        <taxon>Bacteria</taxon>
        <taxon>Pseudomonadati</taxon>
        <taxon>Pseudomonadota</taxon>
        <taxon>Betaproteobacteria</taxon>
        <taxon>Candidatus Proximibacter</taxon>
    </lineage>
</organism>
<comment type="similarity">
    <text evidence="1">Belongs to the glycosyltransferase 2 family.</text>
</comment>
<dbReference type="InterPro" id="IPR001173">
    <property type="entry name" value="Glyco_trans_2-like"/>
</dbReference>
<feature type="domain" description="Glycosyltransferase 2-like" evidence="4">
    <location>
        <begin position="12"/>
        <end position="189"/>
    </location>
</feature>
<dbReference type="Pfam" id="PF00535">
    <property type="entry name" value="Glycos_transf_2"/>
    <property type="match status" value="1"/>
</dbReference>
<accession>A0A9D7PQ71</accession>
<dbReference type="SUPFAM" id="SSF53448">
    <property type="entry name" value="Nucleotide-diphospho-sugar transferases"/>
    <property type="match status" value="1"/>
</dbReference>
<keyword evidence="3" id="KW-0808">Transferase</keyword>
<dbReference type="AlphaFoldDB" id="A0A9D7PQ71"/>
<evidence type="ECO:0000313" key="6">
    <source>
        <dbReference type="Proteomes" id="UP000886689"/>
    </source>
</evidence>
<reference evidence="5" key="1">
    <citation type="submission" date="2020-10" db="EMBL/GenBank/DDBJ databases">
        <title>Connecting structure to function with the recovery of over 1000 high-quality activated sludge metagenome-assembled genomes encoding full-length rRNA genes using long-read sequencing.</title>
        <authorList>
            <person name="Singleton C.M."/>
            <person name="Petriglieri F."/>
            <person name="Kristensen J.M."/>
            <person name="Kirkegaard R.H."/>
            <person name="Michaelsen T.Y."/>
            <person name="Andersen M.H."/>
            <person name="Karst S.M."/>
            <person name="Dueholm M.S."/>
            <person name="Nielsen P.H."/>
            <person name="Albertsen M."/>
        </authorList>
    </citation>
    <scope>NUCLEOTIDE SEQUENCE</scope>
    <source>
        <strain evidence="5">Hirt_18-Q3-R61-65_BATAC.395</strain>
    </source>
</reference>
<comment type="caution">
    <text evidence="5">The sequence shown here is derived from an EMBL/GenBank/DDBJ whole genome shotgun (WGS) entry which is preliminary data.</text>
</comment>
<dbReference type="Proteomes" id="UP000886689">
    <property type="component" value="Unassembled WGS sequence"/>
</dbReference>
<keyword evidence="2" id="KW-0328">Glycosyltransferase</keyword>
<proteinExistence type="inferred from homology"/>
<sequence length="275" mass="31402">MQNGKRHAKQVTILVPNYKTPEITKICLRLLRKHTDFERVRVIVIDNDSGDASLDYLRAIPWIELIERKSEADDNPPLSHSRALDLALARVETPYVLSVHTDTFVRRSDWLDVLLAPFAKDDKLAGVGSWKLESKTWLQRLGRRMEGAVKIAQYRLTGHRSYRAERFDDSLHYLRSHCAMYRMDVIRQLGTGFSDGDEVAGSVMHRKMVAAGYRMLFLESEQLGQYVDHVNHATMVLNPELGSSDRMIRSGKKRVGIKLRGIDADSLLANDSLDR</sequence>
<evidence type="ECO:0000256" key="2">
    <source>
        <dbReference type="ARBA" id="ARBA00022676"/>
    </source>
</evidence>
<evidence type="ECO:0000256" key="3">
    <source>
        <dbReference type="ARBA" id="ARBA00022679"/>
    </source>
</evidence>
<evidence type="ECO:0000256" key="1">
    <source>
        <dbReference type="ARBA" id="ARBA00006739"/>
    </source>
</evidence>
<dbReference type="GO" id="GO:0016757">
    <property type="term" value="F:glycosyltransferase activity"/>
    <property type="evidence" value="ECO:0007669"/>
    <property type="project" value="UniProtKB-KW"/>
</dbReference>
<dbReference type="Gene3D" id="3.90.550.10">
    <property type="entry name" value="Spore Coat Polysaccharide Biosynthesis Protein SpsA, Chain A"/>
    <property type="match status" value="1"/>
</dbReference>
<dbReference type="PANTHER" id="PTHR43179">
    <property type="entry name" value="RHAMNOSYLTRANSFERASE WBBL"/>
    <property type="match status" value="1"/>
</dbReference>
<evidence type="ECO:0000259" key="4">
    <source>
        <dbReference type="Pfam" id="PF00535"/>
    </source>
</evidence>
<protein>
    <submittedName>
        <fullName evidence="5">Glycosyltransferase family 2 protein</fullName>
    </submittedName>
</protein>
<evidence type="ECO:0000313" key="5">
    <source>
        <dbReference type="EMBL" id="MBK8524111.1"/>
    </source>
</evidence>
<name>A0A9D7PQ71_9PROT</name>
<dbReference type="InterPro" id="IPR029044">
    <property type="entry name" value="Nucleotide-diphossugar_trans"/>
</dbReference>